<evidence type="ECO:0000313" key="6">
    <source>
        <dbReference type="Proteomes" id="UP000237819"/>
    </source>
</evidence>
<evidence type="ECO:0000256" key="1">
    <source>
        <dbReference type="ARBA" id="ARBA00022723"/>
    </source>
</evidence>
<feature type="domain" description="RanBP2-type" evidence="4">
    <location>
        <begin position="160"/>
        <end position="189"/>
    </location>
</feature>
<gene>
    <name evidence="5" type="ORF">C5Y93_03810</name>
</gene>
<keyword evidence="2" id="KW-0863">Zinc-finger</keyword>
<dbReference type="EMBL" id="PUHZ01000005">
    <property type="protein sequence ID" value="PQO47177.1"/>
    <property type="molecule type" value="Genomic_DNA"/>
</dbReference>
<sequence>MDLRRADRTTQRKRGNYSSAKAGVSADLTNAIIAMFSLTCSRGKERRLASESVSCRKSLPGGATASRTGSNLLSLLTGFDAMIIWGSTGRDTNCGHGDFFCPGCRNDSGYAHQRVQRYFTLYFIPLFPINTVGEYLQCHTCGSQYDVKLLEVPREQIQALVSPWQCGRCGNNNPGEYSECLACKSGRTALQPGPKPLPRLGSRIDDDDIIEAERI</sequence>
<organism evidence="5 6">
    <name type="scientific">Blastopirellula marina</name>
    <dbReference type="NCBI Taxonomy" id="124"/>
    <lineage>
        <taxon>Bacteria</taxon>
        <taxon>Pseudomonadati</taxon>
        <taxon>Planctomycetota</taxon>
        <taxon>Planctomycetia</taxon>
        <taxon>Pirellulales</taxon>
        <taxon>Pirellulaceae</taxon>
        <taxon>Blastopirellula</taxon>
    </lineage>
</organism>
<evidence type="ECO:0000256" key="3">
    <source>
        <dbReference type="ARBA" id="ARBA00022833"/>
    </source>
</evidence>
<evidence type="ECO:0000259" key="4">
    <source>
        <dbReference type="PROSITE" id="PS50199"/>
    </source>
</evidence>
<proteinExistence type="predicted"/>
<dbReference type="GO" id="GO:0008270">
    <property type="term" value="F:zinc ion binding"/>
    <property type="evidence" value="ECO:0007669"/>
    <property type="project" value="UniProtKB-KW"/>
</dbReference>
<keyword evidence="3" id="KW-0862">Zinc</keyword>
<evidence type="ECO:0000256" key="2">
    <source>
        <dbReference type="ARBA" id="ARBA00022771"/>
    </source>
</evidence>
<dbReference type="AlphaFoldDB" id="A0A2S8GRW3"/>
<dbReference type="InterPro" id="IPR031493">
    <property type="entry name" value="Zinc_ribbon_15"/>
</dbReference>
<keyword evidence="1" id="KW-0479">Metal-binding</keyword>
<reference evidence="5 6" key="1">
    <citation type="submission" date="2018-02" db="EMBL/GenBank/DDBJ databases">
        <title>Comparative genomes isolates from brazilian mangrove.</title>
        <authorList>
            <person name="Araujo J.E."/>
            <person name="Taketani R.G."/>
            <person name="Silva M.C.P."/>
            <person name="Loureco M.V."/>
            <person name="Andreote F.D."/>
        </authorList>
    </citation>
    <scope>NUCLEOTIDE SEQUENCE [LARGE SCALE GENOMIC DNA]</scope>
    <source>
        <strain evidence="5 6">Nap-Phe MGV</strain>
    </source>
</reference>
<dbReference type="PROSITE" id="PS50199">
    <property type="entry name" value="ZF_RANBP2_2"/>
    <property type="match status" value="1"/>
</dbReference>
<comment type="caution">
    <text evidence="5">The sequence shown here is derived from an EMBL/GenBank/DDBJ whole genome shotgun (WGS) entry which is preliminary data.</text>
</comment>
<dbReference type="InterPro" id="IPR001876">
    <property type="entry name" value="Znf_RanBP2"/>
</dbReference>
<dbReference type="Pfam" id="PF17032">
    <property type="entry name" value="Zn_ribbon_15"/>
    <property type="match status" value="1"/>
</dbReference>
<name>A0A2S8GRW3_9BACT</name>
<dbReference type="Proteomes" id="UP000237819">
    <property type="component" value="Unassembled WGS sequence"/>
</dbReference>
<accession>A0A2S8GRW3</accession>
<evidence type="ECO:0000313" key="5">
    <source>
        <dbReference type="EMBL" id="PQO47177.1"/>
    </source>
</evidence>
<dbReference type="PROSITE" id="PS01358">
    <property type="entry name" value="ZF_RANBP2_1"/>
    <property type="match status" value="1"/>
</dbReference>
<protein>
    <recommendedName>
        <fullName evidence="4">RanBP2-type domain-containing protein</fullName>
    </recommendedName>
</protein>